<keyword evidence="3" id="KW-0805">Transcription regulation</keyword>
<comment type="similarity">
    <text evidence="2">Belongs to the bZIP family.</text>
</comment>
<evidence type="ECO:0000256" key="2">
    <source>
        <dbReference type="ARBA" id="ARBA00007163"/>
    </source>
</evidence>
<dbReference type="PROSITE" id="PS50217">
    <property type="entry name" value="BZIP"/>
    <property type="match status" value="1"/>
</dbReference>
<evidence type="ECO:0000256" key="7">
    <source>
        <dbReference type="SAM" id="MobiDB-lite"/>
    </source>
</evidence>
<dbReference type="PANTHER" id="PTHR47416:SF8">
    <property type="entry name" value="BASIC-LEUCINE ZIPPER TRANSCRIPTION FACTOR E-RELATED"/>
    <property type="match status" value="1"/>
</dbReference>
<feature type="region of interest" description="Disordered" evidence="7">
    <location>
        <begin position="191"/>
        <end position="223"/>
    </location>
</feature>
<reference evidence="9 10" key="1">
    <citation type="submission" date="2014-02" db="EMBL/GenBank/DDBJ databases">
        <title>The Genome Sequence of Trichophyton interdigitale MR816.</title>
        <authorList>
            <consortium name="The Broad Institute Genomics Platform"/>
            <person name="Cuomo C.A."/>
            <person name="White T.C."/>
            <person name="Graser Y."/>
            <person name="Martinez-Rossi N."/>
            <person name="Heitman J."/>
            <person name="Young S.K."/>
            <person name="Zeng Q."/>
            <person name="Gargeya S."/>
            <person name="Abouelleil A."/>
            <person name="Alvarado L."/>
            <person name="Chapman S.B."/>
            <person name="Gainer-Dewar J."/>
            <person name="Goldberg J."/>
            <person name="Griggs A."/>
            <person name="Gujja S."/>
            <person name="Hansen M."/>
            <person name="Howarth C."/>
            <person name="Imamovic A."/>
            <person name="Larimer J."/>
            <person name="Martinez D."/>
            <person name="Murphy C."/>
            <person name="Pearson M.D."/>
            <person name="Persinoti G."/>
            <person name="Poon T."/>
            <person name="Priest M."/>
            <person name="Roberts A.D."/>
            <person name="Saif S."/>
            <person name="Shea T.D."/>
            <person name="Sykes S.N."/>
            <person name="Wortman J."/>
            <person name="Nusbaum C."/>
            <person name="Birren B."/>
        </authorList>
    </citation>
    <scope>NUCLEOTIDE SEQUENCE [LARGE SCALE GENOMIC DNA]</scope>
    <source>
        <strain evidence="9 10">MR816</strain>
    </source>
</reference>
<feature type="compositionally biased region" description="Polar residues" evidence="7">
    <location>
        <begin position="378"/>
        <end position="392"/>
    </location>
</feature>
<sequence length="673" mass="75195">MARFSLPSPAFDFFQPPPNLDTKPMFARDEEMSVLDDKILDTSAQDMSMDSSRRTSFDQATDEFSRRESVWSDMAQHQTDAQSRHPSQLSTPLFEPVSNPFVRLDAPTGAFAQQQHPHHQHQQQQQPIWPVSNESGSCTPTPIYENFPQEFDGAVANPFTGGAVGQVQPMSYQQMQFRASPPFAAPNSIPMSPQSSQGWVSGSSEVPEVQSRPVRTSGGYRNSAASLTIRRDGIRKKNARFDIPAERTLSNIDLLISQSNDEDEIKELKQQKRLLRNRQAALDSRQRKKVHTEQLEEDKRRSSTHINELQEALQEMKLREAELIREKNEMLERQQQLHQFIEQLHMEKEELIRTHTLETGELRKKNTILREHLERMEMNSSNPSDPGSTVRNDFSDYGGLNMDNPSWESFSLSDEFSLDTEQRPQPPRSPTPTPARHPFTLDFSSKKVEKQAEKPLTQSDSAFSWNAFYMCLLFGAFIASNSTSTSQPAIPALSEEYRAESANVLRAVLASGSPDGSSASIVGPSPSSSALLPTTISNSEMAQITSVPAGGAATNLDVLHNNLVAPSKEQEDAQAFAMTTKQYQALTTLGDDEMGEDHVAPPSNLQQAYAAMRNNGLQNRAAFKGNGNPDIYSRSLMWDRVPQKVLQDFNNMVRECAGKTVKAEEPGRESTTC</sequence>
<dbReference type="CDD" id="cd14687">
    <property type="entry name" value="bZIP_ATF2"/>
    <property type="match status" value="1"/>
</dbReference>
<dbReference type="AlphaFoldDB" id="A0A059JF11"/>
<feature type="region of interest" description="Disordered" evidence="7">
    <location>
        <begin position="375"/>
        <end position="397"/>
    </location>
</feature>
<dbReference type="Gene3D" id="1.20.5.170">
    <property type="match status" value="1"/>
</dbReference>
<evidence type="ECO:0000256" key="5">
    <source>
        <dbReference type="ARBA" id="ARBA00023163"/>
    </source>
</evidence>
<feature type="domain" description="BZIP" evidence="8">
    <location>
        <begin position="267"/>
        <end position="331"/>
    </location>
</feature>
<comment type="caution">
    <text evidence="9">The sequence shown here is derived from an EMBL/GenBank/DDBJ whole genome shotgun (WGS) entry which is preliminary data.</text>
</comment>
<evidence type="ECO:0000313" key="10">
    <source>
        <dbReference type="Proteomes" id="UP000024533"/>
    </source>
</evidence>
<dbReference type="STRING" id="1215338.A0A059JF11"/>
<evidence type="ECO:0000256" key="1">
    <source>
        <dbReference type="ARBA" id="ARBA00004123"/>
    </source>
</evidence>
<dbReference type="PANTHER" id="PTHR47416">
    <property type="entry name" value="BASIC-LEUCINE ZIPPER TRANSCRIPTION FACTOR F-RELATED"/>
    <property type="match status" value="1"/>
</dbReference>
<comment type="subcellular location">
    <subcellularLocation>
        <location evidence="1">Nucleus</location>
    </subcellularLocation>
</comment>
<dbReference type="OrthoDB" id="644067at2759"/>
<feature type="region of interest" description="Disordered" evidence="7">
    <location>
        <begin position="414"/>
        <end position="440"/>
    </location>
</feature>
<proteinExistence type="inferred from homology"/>
<evidence type="ECO:0000256" key="6">
    <source>
        <dbReference type="ARBA" id="ARBA00023242"/>
    </source>
</evidence>
<dbReference type="EMBL" id="AOKY01000161">
    <property type="protein sequence ID" value="KDB26062.1"/>
    <property type="molecule type" value="Genomic_DNA"/>
</dbReference>
<gene>
    <name evidence="9" type="ORF">H109_02132</name>
</gene>
<keyword evidence="10" id="KW-1185">Reference proteome</keyword>
<keyword evidence="6" id="KW-0539">Nucleus</keyword>
<feature type="compositionally biased region" description="Polar residues" evidence="7">
    <location>
        <begin position="191"/>
        <end position="204"/>
    </location>
</feature>
<evidence type="ECO:0000256" key="4">
    <source>
        <dbReference type="ARBA" id="ARBA00023125"/>
    </source>
</evidence>
<organism evidence="9 10">
    <name type="scientific">Trichophyton interdigitale (strain MR816)</name>
    <dbReference type="NCBI Taxonomy" id="1215338"/>
    <lineage>
        <taxon>Eukaryota</taxon>
        <taxon>Fungi</taxon>
        <taxon>Dikarya</taxon>
        <taxon>Ascomycota</taxon>
        <taxon>Pezizomycotina</taxon>
        <taxon>Eurotiomycetes</taxon>
        <taxon>Eurotiomycetidae</taxon>
        <taxon>Onygenales</taxon>
        <taxon>Arthrodermataceae</taxon>
        <taxon>Trichophyton</taxon>
    </lineage>
</organism>
<feature type="region of interest" description="Disordered" evidence="7">
    <location>
        <begin position="1"/>
        <end position="23"/>
    </location>
</feature>
<feature type="region of interest" description="Disordered" evidence="7">
    <location>
        <begin position="41"/>
        <end position="90"/>
    </location>
</feature>
<dbReference type="GO" id="GO:0003700">
    <property type="term" value="F:DNA-binding transcription factor activity"/>
    <property type="evidence" value="ECO:0007669"/>
    <property type="project" value="InterPro"/>
</dbReference>
<evidence type="ECO:0000256" key="3">
    <source>
        <dbReference type="ARBA" id="ARBA00023015"/>
    </source>
</evidence>
<dbReference type="InterPro" id="IPR004826">
    <property type="entry name" value="bZIP_Maf"/>
</dbReference>
<keyword evidence="5" id="KW-0804">Transcription</keyword>
<dbReference type="SUPFAM" id="SSF57959">
    <property type="entry name" value="Leucine zipper domain"/>
    <property type="match status" value="1"/>
</dbReference>
<dbReference type="InterPro" id="IPR004827">
    <property type="entry name" value="bZIP"/>
</dbReference>
<feature type="compositionally biased region" description="Polar residues" evidence="7">
    <location>
        <begin position="75"/>
        <end position="90"/>
    </location>
</feature>
<dbReference type="OMA" id="KKVHTEQ"/>
<evidence type="ECO:0000259" key="8">
    <source>
        <dbReference type="PROSITE" id="PS50217"/>
    </source>
</evidence>
<feature type="region of interest" description="Disordered" evidence="7">
    <location>
        <begin position="281"/>
        <end position="303"/>
    </location>
</feature>
<evidence type="ECO:0000313" key="9">
    <source>
        <dbReference type="EMBL" id="KDB26062.1"/>
    </source>
</evidence>
<dbReference type="Pfam" id="PF03131">
    <property type="entry name" value="bZIP_Maf"/>
    <property type="match status" value="1"/>
</dbReference>
<feature type="compositionally biased region" description="Pro residues" evidence="7">
    <location>
        <begin position="424"/>
        <end position="435"/>
    </location>
</feature>
<dbReference type="InterPro" id="IPR046347">
    <property type="entry name" value="bZIP_sf"/>
</dbReference>
<dbReference type="GO" id="GO:0005634">
    <property type="term" value="C:nucleus"/>
    <property type="evidence" value="ECO:0007669"/>
    <property type="project" value="UniProtKB-SubCell"/>
</dbReference>
<dbReference type="Proteomes" id="UP000024533">
    <property type="component" value="Unassembled WGS sequence"/>
</dbReference>
<dbReference type="GO" id="GO:0003677">
    <property type="term" value="F:DNA binding"/>
    <property type="evidence" value="ECO:0007669"/>
    <property type="project" value="UniProtKB-KW"/>
</dbReference>
<feature type="compositionally biased region" description="Basic and acidic residues" evidence="7">
    <location>
        <begin position="291"/>
        <end position="301"/>
    </location>
</feature>
<accession>A0A059JF11</accession>
<name>A0A059JF11_TRIIM</name>
<keyword evidence="4" id="KW-0238">DNA-binding</keyword>
<protein>
    <recommendedName>
        <fullName evidence="8">BZIP domain-containing protein</fullName>
    </recommendedName>
</protein>
<dbReference type="HOGENOM" id="CLU_017851_0_0_1"/>